<gene>
    <name evidence="1" type="ORF">F5I99_15460</name>
</gene>
<dbReference type="KEGG" id="nik:F5I99_15460"/>
<keyword evidence="2" id="KW-1185">Reference proteome</keyword>
<evidence type="ECO:0000313" key="2">
    <source>
        <dbReference type="Proteomes" id="UP000325606"/>
    </source>
</evidence>
<dbReference type="AlphaFoldDB" id="A0A5J6LH21"/>
<dbReference type="RefSeq" id="WP_151057534.1">
    <property type="nucleotide sequence ID" value="NZ_CP044222.1"/>
</dbReference>
<protein>
    <submittedName>
        <fullName evidence="1">Uncharacterized protein</fullName>
    </submittedName>
</protein>
<sequence>MSAKRVWVVLLLLLIALPLKAESVRMEATAIEAYISSLPDVEALGARLEASGRVSGWFEEMTPLPGLPFNPHQQAVARLVEQEPAFHYELNKTVISHGFTSA</sequence>
<evidence type="ECO:0000313" key="1">
    <source>
        <dbReference type="EMBL" id="QEW07778.1"/>
    </source>
</evidence>
<dbReference type="EMBL" id="CP044222">
    <property type="protein sequence ID" value="QEW07778.1"/>
    <property type="molecule type" value="Genomic_DNA"/>
</dbReference>
<dbReference type="Proteomes" id="UP000325606">
    <property type="component" value="Chromosome"/>
</dbReference>
<reference evidence="1 2" key="1">
    <citation type="submission" date="2019-09" db="EMBL/GenBank/DDBJ databases">
        <title>Nitrincola iocasae sp. nov., a bacterium isolated from the sediment collected at a cold seep field in South China Sea.</title>
        <authorList>
            <person name="Zhang H."/>
            <person name="Wang H."/>
            <person name="Li C."/>
        </authorList>
    </citation>
    <scope>NUCLEOTIDE SEQUENCE [LARGE SCALE GENOMIC DNA]</scope>
    <source>
        <strain evidence="1 2">KXZD1103</strain>
    </source>
</reference>
<accession>A0A5J6LH21</accession>
<organism evidence="1 2">
    <name type="scientific">Nitrincola iocasae</name>
    <dbReference type="NCBI Taxonomy" id="2614693"/>
    <lineage>
        <taxon>Bacteria</taxon>
        <taxon>Pseudomonadati</taxon>
        <taxon>Pseudomonadota</taxon>
        <taxon>Gammaproteobacteria</taxon>
        <taxon>Oceanospirillales</taxon>
        <taxon>Oceanospirillaceae</taxon>
        <taxon>Nitrincola</taxon>
    </lineage>
</organism>
<proteinExistence type="predicted"/>
<name>A0A5J6LH21_9GAMM</name>